<evidence type="ECO:0000256" key="2">
    <source>
        <dbReference type="ARBA" id="ARBA00022980"/>
    </source>
</evidence>
<organism evidence="8">
    <name type="scientific">Compsopogon caeruleus</name>
    <dbReference type="NCBI Taxonomy" id="31354"/>
    <lineage>
        <taxon>Eukaryota</taxon>
        <taxon>Rhodophyta</taxon>
        <taxon>Compsopogonophyceae</taxon>
        <taxon>Compsopogonales</taxon>
        <taxon>Compsopogonaceae</taxon>
        <taxon>Compsopogon</taxon>
    </lineage>
</organism>
<keyword evidence="2 4" id="KW-0689">Ribosomal protein</keyword>
<reference evidence="8" key="1">
    <citation type="submission" date="2021-01" db="EMBL/GenBank/DDBJ databases">
        <authorList>
            <person name="Corre E."/>
            <person name="Pelletier E."/>
            <person name="Niang G."/>
            <person name="Scheremetjew M."/>
            <person name="Finn R."/>
            <person name="Kale V."/>
            <person name="Holt S."/>
            <person name="Cochrane G."/>
            <person name="Meng A."/>
            <person name="Brown T."/>
            <person name="Cohen L."/>
        </authorList>
    </citation>
    <scope>NUCLEOTIDE SEQUENCE</scope>
    <source>
        <strain evidence="8">SAG 36.94</strain>
    </source>
</reference>
<evidence type="ECO:0000313" key="8">
    <source>
        <dbReference type="EMBL" id="CAD9225950.1"/>
    </source>
</evidence>
<comment type="similarity">
    <text evidence="1 4">Belongs to the eukaryotic ribosomal protein eL8 family.</text>
</comment>
<dbReference type="PANTHER" id="PTHR23105">
    <property type="entry name" value="RIBOSOMAL PROTEIN L7AE FAMILY MEMBER"/>
    <property type="match status" value="1"/>
</dbReference>
<protein>
    <recommendedName>
        <fullName evidence="4">60S ribosomal protein L7a</fullName>
    </recommendedName>
</protein>
<evidence type="ECO:0000313" key="7">
    <source>
        <dbReference type="EMBL" id="CAD9225944.1"/>
    </source>
</evidence>
<gene>
    <name evidence="6" type="ORF">CCAE0312_LOCUS1281</name>
    <name evidence="7" type="ORF">CCAE0312_LOCUS1282</name>
    <name evidence="8" type="ORF">CCAE0312_LOCUS1283</name>
</gene>
<dbReference type="GO" id="GO:0003723">
    <property type="term" value="F:RNA binding"/>
    <property type="evidence" value="ECO:0007669"/>
    <property type="project" value="UniProtKB-UniRule"/>
</dbReference>
<proteinExistence type="inferred from homology"/>
<dbReference type="EMBL" id="HBGH01002365">
    <property type="protein sequence ID" value="CAD9225950.1"/>
    <property type="molecule type" value="Transcribed_RNA"/>
</dbReference>
<dbReference type="InterPro" id="IPR004037">
    <property type="entry name" value="Ribosomal_eL8-like_CS"/>
</dbReference>
<dbReference type="InterPro" id="IPR029064">
    <property type="entry name" value="Ribosomal_eL30-like_sf"/>
</dbReference>
<dbReference type="Pfam" id="PF01248">
    <property type="entry name" value="Ribosomal_L7Ae"/>
    <property type="match status" value="1"/>
</dbReference>
<dbReference type="GO" id="GO:0022625">
    <property type="term" value="C:cytosolic large ribosomal subunit"/>
    <property type="evidence" value="ECO:0007669"/>
    <property type="project" value="UniProtKB-UniRule"/>
</dbReference>
<keyword evidence="3 4" id="KW-0687">Ribonucleoprotein</keyword>
<dbReference type="SUPFAM" id="SSF55315">
    <property type="entry name" value="L30e-like"/>
    <property type="match status" value="1"/>
</dbReference>
<dbReference type="GO" id="GO:0042254">
    <property type="term" value="P:ribosome biogenesis"/>
    <property type="evidence" value="ECO:0007669"/>
    <property type="project" value="InterPro"/>
</dbReference>
<feature type="domain" description="Ribosomal protein eL8/eL30/eS12/Gadd45" evidence="5">
    <location>
        <begin position="47"/>
        <end position="131"/>
    </location>
</feature>
<accession>A0A6T6ART9</accession>
<dbReference type="InterPro" id="IPR004038">
    <property type="entry name" value="Ribosomal_eL8/eL30/eS12/Gad45"/>
</dbReference>
<dbReference type="PROSITE" id="PS01082">
    <property type="entry name" value="RIBOSOMAL_L7AE"/>
    <property type="match status" value="1"/>
</dbReference>
<dbReference type="InterPro" id="IPR001921">
    <property type="entry name" value="Ribosomal_eL8_euk"/>
</dbReference>
<dbReference type="InterPro" id="IPR018492">
    <property type="entry name" value="Ribosomal_eL8/Nhp2"/>
</dbReference>
<dbReference type="EMBL" id="HBGH01002364">
    <property type="protein sequence ID" value="CAD9225944.1"/>
    <property type="molecule type" value="Transcribed_RNA"/>
</dbReference>
<evidence type="ECO:0000256" key="4">
    <source>
        <dbReference type="RuleBase" id="RU367042"/>
    </source>
</evidence>
<dbReference type="PRINTS" id="PR00882">
    <property type="entry name" value="RIBOSOMALL7A"/>
</dbReference>
<dbReference type="InterPro" id="IPR050257">
    <property type="entry name" value="eL8/uL1-like"/>
</dbReference>
<evidence type="ECO:0000256" key="1">
    <source>
        <dbReference type="ARBA" id="ARBA00007337"/>
    </source>
</evidence>
<sequence length="186" mass="21005">MFTKTMDKNLSSQLFRLCAKYRPEDSAEKKERLSRMAESKASGGNVEQGKKPIVIKFGINHVVELVEQKRALLVVIAHDVDPIELVVWLPALCRKMDVPFCIVKGKARLGEVVHLKTATTLAFTSVRAEDKMEFAKLIESCRSNFNDRYDDFRKQWGGGRFGIKSQHAQIKKARALAAEEAKRAVV</sequence>
<dbReference type="AlphaFoldDB" id="A0A6T6ART9"/>
<dbReference type="Gene3D" id="3.30.1330.30">
    <property type="match status" value="1"/>
</dbReference>
<name>A0A6T6ART9_9RHOD</name>
<evidence type="ECO:0000256" key="3">
    <source>
        <dbReference type="ARBA" id="ARBA00023274"/>
    </source>
</evidence>
<evidence type="ECO:0000313" key="6">
    <source>
        <dbReference type="EMBL" id="CAD9225936.1"/>
    </source>
</evidence>
<comment type="function">
    <text evidence="4">Component of the ribosome.</text>
</comment>
<dbReference type="PRINTS" id="PR00881">
    <property type="entry name" value="L7ARS6FAMILY"/>
</dbReference>
<evidence type="ECO:0000259" key="5">
    <source>
        <dbReference type="Pfam" id="PF01248"/>
    </source>
</evidence>
<dbReference type="EMBL" id="HBGH01002363">
    <property type="protein sequence ID" value="CAD9225936.1"/>
    <property type="molecule type" value="Transcribed_RNA"/>
</dbReference>